<feature type="domain" description="Galectin" evidence="3">
    <location>
        <begin position="161"/>
        <end position="304"/>
    </location>
</feature>
<keyword evidence="4" id="KW-1185">Reference proteome</keyword>
<dbReference type="RefSeq" id="XP_005183008.2">
    <property type="nucleotide sequence ID" value="XM_005182951.4"/>
</dbReference>
<dbReference type="SMART" id="SM00908">
    <property type="entry name" value="Gal-bind_lectin"/>
    <property type="match status" value="2"/>
</dbReference>
<dbReference type="PROSITE" id="PS51304">
    <property type="entry name" value="GALECTIN"/>
    <property type="match status" value="2"/>
</dbReference>
<dbReference type="OrthoDB" id="6251307at2759"/>
<protein>
    <recommendedName>
        <fullName evidence="2">Galectin</fullName>
    </recommendedName>
</protein>
<keyword evidence="1 2" id="KW-0430">Lectin</keyword>
<dbReference type="GeneID" id="101887739"/>
<dbReference type="SUPFAM" id="SSF49899">
    <property type="entry name" value="Concanavalin A-like lectins/glucanases"/>
    <property type="match status" value="2"/>
</dbReference>
<dbReference type="eggNOG" id="KOG3587">
    <property type="taxonomic scope" value="Eukaryota"/>
</dbReference>
<dbReference type="PANTHER" id="PTHR11346:SF176">
    <property type="entry name" value="32 KDA BETA-GALACTOSIDE-BINDING LECTIN LEC-3"/>
    <property type="match status" value="1"/>
</dbReference>
<evidence type="ECO:0000256" key="1">
    <source>
        <dbReference type="ARBA" id="ARBA00022734"/>
    </source>
</evidence>
<dbReference type="InterPro" id="IPR001079">
    <property type="entry name" value="Galectin_CRD"/>
</dbReference>
<dbReference type="InterPro" id="IPR044156">
    <property type="entry name" value="Galectin-like"/>
</dbReference>
<reference evidence="5" key="1">
    <citation type="submission" date="2025-08" db="UniProtKB">
        <authorList>
            <consortium name="RefSeq"/>
        </authorList>
    </citation>
    <scope>IDENTIFICATION</scope>
    <source>
        <strain evidence="5">Aabys</strain>
        <tissue evidence="5">Whole body</tissue>
    </source>
</reference>
<evidence type="ECO:0000313" key="4">
    <source>
        <dbReference type="Proteomes" id="UP001652621"/>
    </source>
</evidence>
<organism evidence="4 5">
    <name type="scientific">Musca domestica</name>
    <name type="common">House fly</name>
    <dbReference type="NCBI Taxonomy" id="7370"/>
    <lineage>
        <taxon>Eukaryota</taxon>
        <taxon>Metazoa</taxon>
        <taxon>Ecdysozoa</taxon>
        <taxon>Arthropoda</taxon>
        <taxon>Hexapoda</taxon>
        <taxon>Insecta</taxon>
        <taxon>Pterygota</taxon>
        <taxon>Neoptera</taxon>
        <taxon>Endopterygota</taxon>
        <taxon>Diptera</taxon>
        <taxon>Brachycera</taxon>
        <taxon>Muscomorpha</taxon>
        <taxon>Muscoidea</taxon>
        <taxon>Muscidae</taxon>
        <taxon>Musca</taxon>
    </lineage>
</organism>
<accession>A0A9J7I1L1</accession>
<dbReference type="PANTHER" id="PTHR11346">
    <property type="entry name" value="GALECTIN"/>
    <property type="match status" value="1"/>
</dbReference>
<dbReference type="VEuPathDB" id="VectorBase:MDOA011332"/>
<dbReference type="InterPro" id="IPR013320">
    <property type="entry name" value="ConA-like_dom_sf"/>
</dbReference>
<dbReference type="Pfam" id="PF00337">
    <property type="entry name" value="Gal-bind_lectin"/>
    <property type="match status" value="2"/>
</dbReference>
<proteinExistence type="predicted"/>
<feature type="domain" description="Galectin" evidence="3">
    <location>
        <begin position="8"/>
        <end position="142"/>
    </location>
</feature>
<dbReference type="Proteomes" id="UP001652621">
    <property type="component" value="Unplaced"/>
</dbReference>
<dbReference type="VEuPathDB" id="VectorBase:MDOMA2_002260"/>
<evidence type="ECO:0000313" key="5">
    <source>
        <dbReference type="RefSeq" id="XP_005183008.2"/>
    </source>
</evidence>
<sequence length="318" mass="36560">MGKVSQVFRSNFAEHLRFGHCFEICGKAKEGAKSFHISLGTDILASEENLKIGLHFVADFEANQIILRKFLNQKWCEEERYDCETSQFFQEFRIYIALADGKFHLSINGQALASYNYSIRLSLLTVMNISGDLEYIRQMDHRKYFPYIWPPIQILEDRLQFSADVPMPFESGNVVCISAQLEGNESGRFIVHLRNIWDMERQELHFSVRFDTRTVVRTSKTIVEEEHYSFDVEDAGDIEFPFAEFNAPFKLAFGFVENKVKIAKDGVALCQFAFRTPNVLPFVGGLKIFGIDGVQVKVSEIEYTKLDASCTDFENLSQ</sequence>
<dbReference type="SMART" id="SM00276">
    <property type="entry name" value="GLECT"/>
    <property type="match status" value="2"/>
</dbReference>
<evidence type="ECO:0000259" key="3">
    <source>
        <dbReference type="PROSITE" id="PS51304"/>
    </source>
</evidence>
<dbReference type="Gene3D" id="2.60.120.200">
    <property type="match status" value="2"/>
</dbReference>
<name>A0A9J7I1L1_MUSDO</name>
<gene>
    <name evidence="5" type="primary">LOC101887739</name>
</gene>
<evidence type="ECO:0000256" key="2">
    <source>
        <dbReference type="RuleBase" id="RU102079"/>
    </source>
</evidence>